<dbReference type="GO" id="GO:0089705">
    <property type="term" value="P:protein localization to outer membrane"/>
    <property type="evidence" value="ECO:0007669"/>
    <property type="project" value="UniProtKB-ARBA"/>
</dbReference>
<evidence type="ECO:0000256" key="1">
    <source>
        <dbReference type="ARBA" id="ARBA00005417"/>
    </source>
</evidence>
<dbReference type="Pfam" id="PF00005">
    <property type="entry name" value="ABC_tran"/>
    <property type="match status" value="1"/>
</dbReference>
<evidence type="ECO:0000256" key="6">
    <source>
        <dbReference type="ARBA" id="ARBA00022967"/>
    </source>
</evidence>
<keyword evidence="4" id="KW-0547">Nucleotide-binding</keyword>
<dbReference type="SUPFAM" id="SSF52540">
    <property type="entry name" value="P-loop containing nucleoside triphosphate hydrolases"/>
    <property type="match status" value="1"/>
</dbReference>
<dbReference type="Proteomes" id="UP000250086">
    <property type="component" value="Unassembled WGS sequence"/>
</dbReference>
<keyword evidence="9" id="KW-0378">Hydrolase</keyword>
<dbReference type="FunFam" id="3.40.50.300:FF:000230">
    <property type="entry name" value="Lipoprotein-releasing system ATP-binding protein LolD"/>
    <property type="match status" value="1"/>
</dbReference>
<evidence type="ECO:0000256" key="2">
    <source>
        <dbReference type="ARBA" id="ARBA00022448"/>
    </source>
</evidence>
<protein>
    <submittedName>
        <fullName evidence="9">Lipoprotein-releasing system ATP-binding protein LolD</fullName>
        <ecNumber evidence="9">3.6.3.-</ecNumber>
    </submittedName>
</protein>
<dbReference type="AlphaFoldDB" id="A0A2X0VBH8"/>
<dbReference type="PANTHER" id="PTHR42798">
    <property type="entry name" value="LIPOPROTEIN-RELEASING SYSTEM ATP-BINDING PROTEIN LOLD"/>
    <property type="match status" value="1"/>
</dbReference>
<keyword evidence="7" id="KW-0472">Membrane</keyword>
<evidence type="ECO:0000256" key="4">
    <source>
        <dbReference type="ARBA" id="ARBA00022741"/>
    </source>
</evidence>
<dbReference type="GO" id="GO:0005524">
    <property type="term" value="F:ATP binding"/>
    <property type="evidence" value="ECO:0007669"/>
    <property type="project" value="UniProtKB-KW"/>
</dbReference>
<dbReference type="OrthoDB" id="9802264at2"/>
<dbReference type="InterPro" id="IPR017871">
    <property type="entry name" value="ABC_transporter-like_CS"/>
</dbReference>
<organism evidence="9 10">
    <name type="scientific">Anaerobiospirillum thomasii</name>
    <dbReference type="NCBI Taxonomy" id="179995"/>
    <lineage>
        <taxon>Bacteria</taxon>
        <taxon>Pseudomonadati</taxon>
        <taxon>Pseudomonadota</taxon>
        <taxon>Gammaproteobacteria</taxon>
        <taxon>Aeromonadales</taxon>
        <taxon>Succinivibrionaceae</taxon>
        <taxon>Anaerobiospirillum</taxon>
    </lineage>
</organism>
<dbReference type="GO" id="GO:0044874">
    <property type="term" value="P:lipoprotein localization to outer membrane"/>
    <property type="evidence" value="ECO:0007669"/>
    <property type="project" value="UniProtKB-ARBA"/>
</dbReference>
<dbReference type="SMART" id="SM00382">
    <property type="entry name" value="AAA"/>
    <property type="match status" value="1"/>
</dbReference>
<dbReference type="InterPro" id="IPR003439">
    <property type="entry name" value="ABC_transporter-like_ATP-bd"/>
</dbReference>
<dbReference type="PROSITE" id="PS50893">
    <property type="entry name" value="ABC_TRANSPORTER_2"/>
    <property type="match status" value="1"/>
</dbReference>
<dbReference type="GO" id="GO:0016887">
    <property type="term" value="F:ATP hydrolysis activity"/>
    <property type="evidence" value="ECO:0007669"/>
    <property type="project" value="InterPro"/>
</dbReference>
<keyword evidence="10" id="KW-1185">Reference proteome</keyword>
<keyword evidence="2" id="KW-0813">Transport</keyword>
<evidence type="ECO:0000256" key="7">
    <source>
        <dbReference type="ARBA" id="ARBA00023136"/>
    </source>
</evidence>
<keyword evidence="5 9" id="KW-0067">ATP-binding</keyword>
<feature type="domain" description="ABC transporter" evidence="8">
    <location>
        <begin position="4"/>
        <end position="222"/>
    </location>
</feature>
<dbReference type="Gene3D" id="3.40.50.300">
    <property type="entry name" value="P-loop containing nucleotide triphosphate hydrolases"/>
    <property type="match status" value="1"/>
</dbReference>
<dbReference type="EC" id="3.6.3.-" evidence="9"/>
<evidence type="ECO:0000256" key="5">
    <source>
        <dbReference type="ARBA" id="ARBA00022840"/>
    </source>
</evidence>
<accession>A0A2X0VBH8</accession>
<evidence type="ECO:0000313" key="10">
    <source>
        <dbReference type="Proteomes" id="UP000250086"/>
    </source>
</evidence>
<dbReference type="InterPro" id="IPR003593">
    <property type="entry name" value="AAA+_ATPase"/>
</dbReference>
<dbReference type="InterPro" id="IPR027417">
    <property type="entry name" value="P-loop_NTPase"/>
</dbReference>
<dbReference type="PROSITE" id="PS00211">
    <property type="entry name" value="ABC_TRANSPORTER_1"/>
    <property type="match status" value="1"/>
</dbReference>
<name>A0A2X0VBH8_9GAMM</name>
<reference evidence="9 10" key="1">
    <citation type="submission" date="2018-06" db="EMBL/GenBank/DDBJ databases">
        <authorList>
            <consortium name="Pathogen Informatics"/>
            <person name="Doyle S."/>
        </authorList>
    </citation>
    <scope>NUCLEOTIDE SEQUENCE [LARGE SCALE GENOMIC DNA]</scope>
    <source>
        <strain evidence="9 10">NCTC13093</strain>
    </source>
</reference>
<gene>
    <name evidence="9" type="primary">lolD_1</name>
    <name evidence="9" type="ORF">NCTC13093_01006</name>
</gene>
<keyword evidence="3" id="KW-1003">Cell membrane</keyword>
<dbReference type="InterPro" id="IPR017911">
    <property type="entry name" value="MacB-like_ATP-bd"/>
</dbReference>
<sequence length="223" mass="24803">MIILKVSDLYKTYKEGKIETPVLRGVNLEIEEKKLCAITGPSGSGKSTLLHILGTLDSKSSGSIYFKEQSLDSLNSAQKARFRNRHLGFIYQFHHLLNDFSALENIMLPLLISGMKKDEAYKKACKMLELVALSDKKDNLPSELSGGQRQRVAIGRALINNPDIILADEPTGNLDESNAHNIFNLFESLVREMGTTVIMVTHDMSLAKRCDVIYKMSDGVVIS</sequence>
<evidence type="ECO:0000259" key="8">
    <source>
        <dbReference type="PROSITE" id="PS50893"/>
    </source>
</evidence>
<evidence type="ECO:0000256" key="3">
    <source>
        <dbReference type="ARBA" id="ARBA00022475"/>
    </source>
</evidence>
<dbReference type="CDD" id="cd03255">
    <property type="entry name" value="ABC_MJ0796_LolCDE_FtsE"/>
    <property type="match status" value="1"/>
</dbReference>
<keyword evidence="9" id="KW-0449">Lipoprotein</keyword>
<evidence type="ECO:0000313" key="9">
    <source>
        <dbReference type="EMBL" id="SPT69627.1"/>
    </source>
</evidence>
<dbReference type="PANTHER" id="PTHR42798:SF7">
    <property type="entry name" value="ALPHA-D-RIBOSE 1-METHYLPHOSPHONATE 5-TRIPHOSPHATE SYNTHASE SUBUNIT PHNL"/>
    <property type="match status" value="1"/>
</dbReference>
<comment type="similarity">
    <text evidence="1">Belongs to the ABC transporter superfamily.</text>
</comment>
<keyword evidence="6" id="KW-1278">Translocase</keyword>
<proteinExistence type="inferred from homology"/>
<dbReference type="EMBL" id="UAPV01000001">
    <property type="protein sequence ID" value="SPT69627.1"/>
    <property type="molecule type" value="Genomic_DNA"/>
</dbReference>
<dbReference type="RefSeq" id="WP_113743782.1">
    <property type="nucleotide sequence ID" value="NZ_UAPU01000007.1"/>
</dbReference>